<feature type="transmembrane region" description="Helical" evidence="1">
    <location>
        <begin position="219"/>
        <end position="240"/>
    </location>
</feature>
<dbReference type="InterPro" id="IPR006750">
    <property type="entry name" value="YdcZ"/>
</dbReference>
<feature type="transmembrane region" description="Helical" evidence="1">
    <location>
        <begin position="304"/>
        <end position="326"/>
    </location>
</feature>
<reference evidence="2 3" key="1">
    <citation type="submission" date="2017-02" db="EMBL/GenBank/DDBJ databases">
        <authorList>
            <person name="Peterson S.W."/>
        </authorList>
    </citation>
    <scope>NUCLEOTIDE SEQUENCE [LARGE SCALE GENOMIC DNA]</scope>
    <source>
        <strain evidence="2 3">LSP_Lj1</strain>
    </source>
</reference>
<feature type="transmembrane region" description="Helical" evidence="1">
    <location>
        <begin position="97"/>
        <end position="116"/>
    </location>
</feature>
<sequence length="332" mass="33295">MACACCLDPGAPMTTAHPERSSVVLFALATLAAGAGAAVQAKANGALATRLGAPVEAALWSFGSGWLVLALGLALLPAARRALADVARAVRRQNLQWWEVLGGLFGGFFVAVQSFAVPQMGVALFTIAMVGGQTANALLVDRIGLGPAGRTPLSMPRVLAALATFVGVAVASSARGGTVHALSLTALLLTVAAGAGMSIQQAINGKVNLASGHVVATTFVNFTWGFAALCGYALALFSAGRLHSPRTLDVPWWSLVGGVIGVVYIAIAAAAVRHLGVLVTALMSLTGQLVAAVLLDVVTHAAPVTAQLLAGVAITLTAAAAAGLAAQRGTRG</sequence>
<dbReference type="Pfam" id="PF04657">
    <property type="entry name" value="DMT_YdcZ"/>
    <property type="match status" value="2"/>
</dbReference>
<keyword evidence="3" id="KW-1185">Reference proteome</keyword>
<protein>
    <submittedName>
        <fullName evidence="2">Putative inner membrane protein</fullName>
    </submittedName>
</protein>
<feature type="transmembrane region" description="Helical" evidence="1">
    <location>
        <begin position="57"/>
        <end position="76"/>
    </location>
</feature>
<dbReference type="GO" id="GO:0005886">
    <property type="term" value="C:plasma membrane"/>
    <property type="evidence" value="ECO:0007669"/>
    <property type="project" value="TreeGrafter"/>
</dbReference>
<evidence type="ECO:0000313" key="2">
    <source>
        <dbReference type="EMBL" id="SJN35422.1"/>
    </source>
</evidence>
<keyword evidence="1" id="KW-0812">Transmembrane</keyword>
<feature type="transmembrane region" description="Helical" evidence="1">
    <location>
        <begin position="277"/>
        <end position="298"/>
    </location>
</feature>
<feature type="transmembrane region" description="Helical" evidence="1">
    <location>
        <begin position="252"/>
        <end position="272"/>
    </location>
</feature>
<evidence type="ECO:0000256" key="1">
    <source>
        <dbReference type="SAM" id="Phobius"/>
    </source>
</evidence>
<feature type="transmembrane region" description="Helical" evidence="1">
    <location>
        <begin position="180"/>
        <end position="199"/>
    </location>
</feature>
<dbReference type="STRING" id="1255658.FM114_09515"/>
<feature type="transmembrane region" description="Helical" evidence="1">
    <location>
        <begin position="157"/>
        <end position="174"/>
    </location>
</feature>
<feature type="transmembrane region" description="Helical" evidence="1">
    <location>
        <begin position="122"/>
        <end position="145"/>
    </location>
</feature>
<accession>A0A1R4JTY3</accession>
<organism evidence="2 3">
    <name type="scientific">Luteococcus japonicus LSP_Lj1</name>
    <dbReference type="NCBI Taxonomy" id="1255658"/>
    <lineage>
        <taxon>Bacteria</taxon>
        <taxon>Bacillati</taxon>
        <taxon>Actinomycetota</taxon>
        <taxon>Actinomycetes</taxon>
        <taxon>Propionibacteriales</taxon>
        <taxon>Propionibacteriaceae</taxon>
        <taxon>Luteococcus</taxon>
    </lineage>
</organism>
<dbReference type="PANTHER" id="PTHR34821:SF2">
    <property type="entry name" value="INNER MEMBRANE PROTEIN YDCZ"/>
    <property type="match status" value="1"/>
</dbReference>
<keyword evidence="1" id="KW-1133">Transmembrane helix</keyword>
<dbReference type="PANTHER" id="PTHR34821">
    <property type="entry name" value="INNER MEMBRANE PROTEIN YDCZ"/>
    <property type="match status" value="1"/>
</dbReference>
<dbReference type="EMBL" id="FUKQ01000035">
    <property type="protein sequence ID" value="SJN35422.1"/>
    <property type="molecule type" value="Genomic_DNA"/>
</dbReference>
<gene>
    <name evidence="2" type="ORF">FM114_09515</name>
</gene>
<evidence type="ECO:0000313" key="3">
    <source>
        <dbReference type="Proteomes" id="UP000188342"/>
    </source>
</evidence>
<name>A0A1R4JTY3_9ACTN</name>
<dbReference type="AlphaFoldDB" id="A0A1R4JTY3"/>
<proteinExistence type="predicted"/>
<keyword evidence="1" id="KW-0472">Membrane</keyword>
<dbReference type="Proteomes" id="UP000188342">
    <property type="component" value="Unassembled WGS sequence"/>
</dbReference>